<proteinExistence type="predicted"/>
<protein>
    <submittedName>
        <fullName evidence="1">Uncharacterized protein</fullName>
    </submittedName>
</protein>
<evidence type="ECO:0000313" key="1">
    <source>
        <dbReference type="EMBL" id="HED11427.1"/>
    </source>
</evidence>
<organism evidence="1">
    <name type="scientific">Caldithrix abyssi</name>
    <dbReference type="NCBI Taxonomy" id="187145"/>
    <lineage>
        <taxon>Bacteria</taxon>
        <taxon>Pseudomonadati</taxon>
        <taxon>Calditrichota</taxon>
        <taxon>Calditrichia</taxon>
        <taxon>Calditrichales</taxon>
        <taxon>Calditrichaceae</taxon>
        <taxon>Caldithrix</taxon>
    </lineage>
</organism>
<comment type="caution">
    <text evidence="1">The sequence shown here is derived from an EMBL/GenBank/DDBJ whole genome shotgun (WGS) entry which is preliminary data.</text>
</comment>
<dbReference type="EMBL" id="DRLD01000339">
    <property type="protein sequence ID" value="HED11427.1"/>
    <property type="molecule type" value="Genomic_DNA"/>
</dbReference>
<reference evidence="1" key="1">
    <citation type="journal article" date="2020" name="mSystems">
        <title>Genome- and Community-Level Interaction Insights into Carbon Utilization and Element Cycling Functions of Hydrothermarchaeota in Hydrothermal Sediment.</title>
        <authorList>
            <person name="Zhou Z."/>
            <person name="Liu Y."/>
            <person name="Xu W."/>
            <person name="Pan J."/>
            <person name="Luo Z.H."/>
            <person name="Li M."/>
        </authorList>
    </citation>
    <scope>NUCLEOTIDE SEQUENCE [LARGE SCALE GENOMIC DNA]</scope>
    <source>
        <strain evidence="1">HyVt-456</strain>
    </source>
</reference>
<dbReference type="AlphaFoldDB" id="A0A7V1PVI3"/>
<gene>
    <name evidence="1" type="ORF">ENJ10_12115</name>
</gene>
<name>A0A7V1PVI3_CALAY</name>
<sequence length="255" mass="29093">MLYDEIVIDETVDKETAHEFLMEATKLASSADLDDMGERLEHKQLLFQKILRPDHLDDLSEEDLKKLMRHIFFLKRKAGLLLKGNSIELLRKEIALLLYGDKPVDQRFNRFVSTVSGLNEPLAVALASELLHYNEPEKYWLWTTWILDPVKGNGALKLLVRDGVEITGDTPGEKYLAIGKATAAVHRAGLEEGYSRIASGLRGTNIFMACVYAVYMYTVFRVKLSKEFNRILPELPELARRVLGVQKMEISSYDF</sequence>
<accession>A0A7V1PVI3</accession>
<dbReference type="Proteomes" id="UP000886005">
    <property type="component" value="Unassembled WGS sequence"/>
</dbReference>